<evidence type="ECO:0000259" key="13">
    <source>
        <dbReference type="SMART" id="SM00760"/>
    </source>
</evidence>
<feature type="binding site" evidence="8">
    <location>
        <position position="143"/>
    </location>
    <ligand>
        <name>ATP</name>
        <dbReference type="ChEBI" id="CHEBI:30616"/>
    </ligand>
</feature>
<evidence type="ECO:0000256" key="2">
    <source>
        <dbReference type="ARBA" id="ARBA00022490"/>
    </source>
</evidence>
<evidence type="ECO:0000313" key="14">
    <source>
        <dbReference type="EMBL" id="AWI34508.1"/>
    </source>
</evidence>
<dbReference type="Gene3D" id="1.10.1750.10">
    <property type="match status" value="1"/>
</dbReference>
<dbReference type="OrthoDB" id="9807019at2"/>
<dbReference type="InterPro" id="IPR018312">
    <property type="entry name" value="Chromosome_initiator_DnaA_CS"/>
</dbReference>
<evidence type="ECO:0000259" key="12">
    <source>
        <dbReference type="SMART" id="SM00382"/>
    </source>
</evidence>
<sequence length="432" mass="49573">MHPILLQLKKEISPFEFENYISQIIYNEKYSRDDRIIFNAPNIFIASFIRTKYIHKITHLFEIQNGFKPEVIIEVYNQTAKKAITNNQKKINVATNLNPSLTFNSFIVGNSNSFAFNVAKAVAQNQGASYNPLVIYGNTGLGKTHLLNAIGNANASVGKIVIYTTSEQFLNDYLLHIRNNSMERFRQKYRACDYLLIDDIQFLSGKNQIQEEFFHTFNELKENYKQIVLTSDRPPKNMDGLEERLKTRFTSGLLADIQPPELETKINIINAKCELDGIILNPEVINFIAANINDNIREIEGVLVKLNFSINVTNIQEVTIDFVKDILKEYIKESKENINLEGIIETVSKYFNIKPSEIRSKSRSKNIVIARKIVIYLARTLTPNSMPYLANFFGMKDHSTISKAMKSIQDEINKNGNLKTIIEELKNKIKQN</sequence>
<organism evidence="15 16">
    <name type="scientific">Helicobacter apodemus</name>
    <dbReference type="NCBI Taxonomy" id="135569"/>
    <lineage>
        <taxon>Bacteria</taxon>
        <taxon>Pseudomonadati</taxon>
        <taxon>Campylobacterota</taxon>
        <taxon>Epsilonproteobacteria</taxon>
        <taxon>Campylobacterales</taxon>
        <taxon>Helicobacteraceae</taxon>
        <taxon>Helicobacter</taxon>
    </lineage>
</organism>
<name>A0A099UG74_9HELI</name>
<dbReference type="RefSeq" id="WP_034553579.1">
    <property type="nucleotide sequence ID" value="NZ_CP021886.1"/>
</dbReference>
<dbReference type="CDD" id="cd00009">
    <property type="entry name" value="AAA"/>
    <property type="match status" value="1"/>
</dbReference>
<evidence type="ECO:0000256" key="9">
    <source>
        <dbReference type="NCBIfam" id="TIGR00362"/>
    </source>
</evidence>
<evidence type="ECO:0000256" key="4">
    <source>
        <dbReference type="ARBA" id="ARBA00022741"/>
    </source>
</evidence>
<dbReference type="InterPro" id="IPR020591">
    <property type="entry name" value="Chromosome_initiator_DnaA-like"/>
</dbReference>
<dbReference type="GO" id="GO:0005886">
    <property type="term" value="C:plasma membrane"/>
    <property type="evidence" value="ECO:0007669"/>
    <property type="project" value="TreeGrafter"/>
</dbReference>
<dbReference type="KEGG" id="had:CDV25_06825"/>
<dbReference type="GO" id="GO:0006270">
    <property type="term" value="P:DNA replication initiation"/>
    <property type="evidence" value="ECO:0007669"/>
    <property type="project" value="UniProtKB-UniRule"/>
</dbReference>
<evidence type="ECO:0000256" key="6">
    <source>
        <dbReference type="ARBA" id="ARBA00023121"/>
    </source>
</evidence>
<evidence type="ECO:0000313" key="17">
    <source>
        <dbReference type="Proteomes" id="UP000244890"/>
    </source>
</evidence>
<dbReference type="Pfam" id="PF00308">
    <property type="entry name" value="Bac_DnaA"/>
    <property type="match status" value="1"/>
</dbReference>
<dbReference type="InterPro" id="IPR013159">
    <property type="entry name" value="DnaA_C"/>
</dbReference>
<comment type="caution">
    <text evidence="8">Lacks conserved residue(s) required for the propagation of feature annotation.</text>
</comment>
<comment type="subcellular location">
    <subcellularLocation>
        <location evidence="8">Cytoplasm</location>
    </subcellularLocation>
</comment>
<keyword evidence="4 8" id="KW-0547">Nucleotide-binding</keyword>
<reference evidence="14 17" key="2">
    <citation type="submission" date="2017-06" db="EMBL/GenBank/DDBJ databases">
        <title>Complete genome of Helicobacter apodemus.</title>
        <authorList>
            <person name="Cho S."/>
        </authorList>
    </citation>
    <scope>NUCLEOTIDE SEQUENCE [LARGE SCALE GENOMIC DNA]</scope>
    <source>
        <strain evidence="14">SCJK1</strain>
        <strain evidence="17">SNUVETPUB-15-01</strain>
    </source>
</reference>
<dbReference type="HAMAP" id="MF_00377">
    <property type="entry name" value="DnaA_bact"/>
    <property type="match status" value="1"/>
</dbReference>
<feature type="domain" description="AAA+ ATPase" evidence="12">
    <location>
        <begin position="129"/>
        <end position="259"/>
    </location>
</feature>
<proteinExistence type="inferred from homology"/>
<feature type="domain" description="Chromosomal replication initiator DnaA C-terminal" evidence="13">
    <location>
        <begin position="339"/>
        <end position="408"/>
    </location>
</feature>
<dbReference type="EMBL" id="CP021886">
    <property type="protein sequence ID" value="AWI34508.1"/>
    <property type="molecule type" value="Genomic_DNA"/>
</dbReference>
<comment type="domain">
    <text evidence="8">Domain I is involved in oligomerization and binding regulators, domain II is flexibile and of varying length in different bacteria, domain III forms the AAA+ region, while domain IV binds dsDNA.</text>
</comment>
<dbReference type="InterPro" id="IPR027417">
    <property type="entry name" value="P-loop_NTPase"/>
</dbReference>
<dbReference type="Gene3D" id="1.10.8.60">
    <property type="match status" value="1"/>
</dbReference>
<dbReference type="Pfam" id="PF08299">
    <property type="entry name" value="Bac_DnaA_C"/>
    <property type="match status" value="1"/>
</dbReference>
<dbReference type="AlphaFoldDB" id="A0A099UG74"/>
<dbReference type="Proteomes" id="UP000029920">
    <property type="component" value="Unassembled WGS sequence"/>
</dbReference>
<evidence type="ECO:0000256" key="8">
    <source>
        <dbReference type="HAMAP-Rule" id="MF_00377"/>
    </source>
</evidence>
<dbReference type="GO" id="GO:0005524">
    <property type="term" value="F:ATP binding"/>
    <property type="evidence" value="ECO:0007669"/>
    <property type="project" value="UniProtKB-UniRule"/>
</dbReference>
<dbReference type="SMART" id="SM00382">
    <property type="entry name" value="AAA"/>
    <property type="match status" value="1"/>
</dbReference>
<dbReference type="PROSITE" id="PS01008">
    <property type="entry name" value="DNAA"/>
    <property type="match status" value="1"/>
</dbReference>
<dbReference type="PANTHER" id="PTHR30050">
    <property type="entry name" value="CHROMOSOMAL REPLICATION INITIATOR PROTEIN DNAA"/>
    <property type="match status" value="1"/>
</dbReference>
<protein>
    <recommendedName>
        <fullName evidence="8 9">Chromosomal replication initiator protein DnaA</fullName>
    </recommendedName>
</protein>
<keyword evidence="6 8" id="KW-0446">Lipid-binding</keyword>
<keyword evidence="16" id="KW-1185">Reference proteome</keyword>
<dbReference type="PANTHER" id="PTHR30050:SF2">
    <property type="entry name" value="CHROMOSOMAL REPLICATION INITIATOR PROTEIN DNAA"/>
    <property type="match status" value="1"/>
</dbReference>
<feature type="binding site" evidence="8">
    <location>
        <position position="140"/>
    </location>
    <ligand>
        <name>ATP</name>
        <dbReference type="ChEBI" id="CHEBI:30616"/>
    </ligand>
</feature>
<dbReference type="InterPro" id="IPR038454">
    <property type="entry name" value="DnaA_N_sf"/>
</dbReference>
<feature type="region of interest" description="Domain IV, binds dsDNA" evidence="8">
    <location>
        <begin position="311"/>
        <end position="432"/>
    </location>
</feature>
<comment type="function">
    <text evidence="8 10">Plays an essential role in the initiation and regulation of chromosomal replication. ATP-DnaA binds to the origin of replication (oriC) to initiate formation of the DNA replication initiation complex once per cell cycle. Binds the DnaA box (a 9 base pair repeat at the origin) and separates the double-stranded (ds)DNA. Forms a right-handed helical filament on oriC DNA; dsDNA binds to the exterior of the filament while single-stranded (ss)DNA is stabiized in the filament's interior. The ATP-DnaA-oriC complex binds and stabilizes one strand of the AT-rich DNA unwinding element (DUE), permitting loading of DNA polymerase. After initiation quickly degrades to an ADP-DnaA complex that is not apt for DNA replication. Binds acidic phospholipids.</text>
</comment>
<evidence type="ECO:0000313" key="15">
    <source>
        <dbReference type="EMBL" id="TLE16262.1"/>
    </source>
</evidence>
<evidence type="ECO:0000256" key="11">
    <source>
        <dbReference type="RuleBase" id="RU004227"/>
    </source>
</evidence>
<reference evidence="15" key="3">
    <citation type="submission" date="2018-04" db="EMBL/GenBank/DDBJ databases">
        <authorList>
            <person name="Sheh A."/>
            <person name="Shen Z."/>
            <person name="Mannion A.J."/>
            <person name="Fox J.G."/>
        </authorList>
    </citation>
    <scope>NUCLEOTIDE SEQUENCE</scope>
    <source>
        <strain evidence="15">MIT-03-7007</strain>
    </source>
</reference>
<accession>A0A099UG74</accession>
<evidence type="ECO:0000256" key="1">
    <source>
        <dbReference type="ARBA" id="ARBA00006583"/>
    </source>
</evidence>
<dbReference type="NCBIfam" id="TIGR00362">
    <property type="entry name" value="DnaA"/>
    <property type="match status" value="1"/>
</dbReference>
<dbReference type="SMART" id="SM00760">
    <property type="entry name" value="Bac_DnaA_C"/>
    <property type="match status" value="1"/>
</dbReference>
<dbReference type="GO" id="GO:0008289">
    <property type="term" value="F:lipid binding"/>
    <property type="evidence" value="ECO:0007669"/>
    <property type="project" value="UniProtKB-KW"/>
</dbReference>
<dbReference type="GO" id="GO:0006275">
    <property type="term" value="P:regulation of DNA replication"/>
    <property type="evidence" value="ECO:0007669"/>
    <property type="project" value="UniProtKB-UniRule"/>
</dbReference>
<evidence type="ECO:0000256" key="7">
    <source>
        <dbReference type="ARBA" id="ARBA00023125"/>
    </source>
</evidence>
<dbReference type="SUPFAM" id="SSF52540">
    <property type="entry name" value="P-loop containing nucleoside triphosphate hydrolases"/>
    <property type="match status" value="1"/>
</dbReference>
<keyword evidence="7 8" id="KW-0238">DNA-binding</keyword>
<dbReference type="PRINTS" id="PR00051">
    <property type="entry name" value="DNAA"/>
</dbReference>
<dbReference type="GO" id="GO:0003688">
    <property type="term" value="F:DNA replication origin binding"/>
    <property type="evidence" value="ECO:0007669"/>
    <property type="project" value="UniProtKB-UniRule"/>
</dbReference>
<evidence type="ECO:0000256" key="5">
    <source>
        <dbReference type="ARBA" id="ARBA00022840"/>
    </source>
</evidence>
<dbReference type="InterPro" id="IPR010921">
    <property type="entry name" value="Trp_repressor/repl_initiator"/>
</dbReference>
<keyword evidence="2 8" id="KW-0963">Cytoplasm</keyword>
<dbReference type="InterPro" id="IPR001957">
    <property type="entry name" value="Chromosome_initiator_DnaA"/>
</dbReference>
<reference evidence="15 16" key="1">
    <citation type="journal article" date="2014" name="Genome Announc.">
        <title>Draft genome sequences of eight enterohepatic helicobacter species isolated from both laboratory and wild rodents.</title>
        <authorList>
            <person name="Sheh A."/>
            <person name="Shen Z."/>
            <person name="Fox J.G."/>
        </authorList>
    </citation>
    <scope>NUCLEOTIDE SEQUENCE [LARGE SCALE GENOMIC DNA]</scope>
    <source>
        <strain evidence="15 16">MIT-03-7007</strain>
    </source>
</reference>
<keyword evidence="5 8" id="KW-0067">ATP-binding</keyword>
<evidence type="ECO:0000313" key="16">
    <source>
        <dbReference type="Proteomes" id="UP000029920"/>
    </source>
</evidence>
<evidence type="ECO:0000256" key="3">
    <source>
        <dbReference type="ARBA" id="ARBA00022705"/>
    </source>
</evidence>
<dbReference type="CDD" id="cd06571">
    <property type="entry name" value="Bac_DnaA_C"/>
    <property type="match status" value="1"/>
</dbReference>
<comment type="similarity">
    <text evidence="1 8 11">Belongs to the DnaA family.</text>
</comment>
<comment type="subunit">
    <text evidence="8">Oligomerizes as a right-handed, spiral filament on DNA at oriC.</text>
</comment>
<dbReference type="Gene3D" id="3.40.50.300">
    <property type="entry name" value="P-loop containing nucleotide triphosphate hydrolases"/>
    <property type="match status" value="1"/>
</dbReference>
<dbReference type="FunFam" id="3.40.50.300:FF:000668">
    <property type="entry name" value="Chromosomal replication initiator protein DnaA"/>
    <property type="match status" value="1"/>
</dbReference>
<evidence type="ECO:0000256" key="10">
    <source>
        <dbReference type="RuleBase" id="RU000577"/>
    </source>
</evidence>
<dbReference type="Proteomes" id="UP000244890">
    <property type="component" value="Chromosome"/>
</dbReference>
<gene>
    <name evidence="8 15" type="primary">dnaA</name>
    <name evidence="14" type="ORF">CDV25_06825</name>
    <name evidence="15" type="ORF">LS72_004140</name>
</gene>
<dbReference type="SUPFAM" id="SSF48295">
    <property type="entry name" value="TrpR-like"/>
    <property type="match status" value="1"/>
</dbReference>
<dbReference type="EMBL" id="JRPC02000008">
    <property type="protein sequence ID" value="TLE16262.1"/>
    <property type="molecule type" value="Genomic_DNA"/>
</dbReference>
<keyword evidence="3 8" id="KW-0235">DNA replication</keyword>
<feature type="binding site" evidence="8">
    <location>
        <position position="144"/>
    </location>
    <ligand>
        <name>ATP</name>
        <dbReference type="ChEBI" id="CHEBI:30616"/>
    </ligand>
</feature>
<feature type="region of interest" description="Domain I, interacts with DnaA modulators" evidence="8">
    <location>
        <begin position="1"/>
        <end position="78"/>
    </location>
</feature>
<dbReference type="InterPro" id="IPR013317">
    <property type="entry name" value="DnaA_dom"/>
</dbReference>
<dbReference type="GO" id="GO:0005737">
    <property type="term" value="C:cytoplasm"/>
    <property type="evidence" value="ECO:0007669"/>
    <property type="project" value="UniProtKB-SubCell"/>
</dbReference>
<dbReference type="InterPro" id="IPR024633">
    <property type="entry name" value="DnaA_N_dom"/>
</dbReference>
<dbReference type="Pfam" id="PF11638">
    <property type="entry name" value="DnaA_N"/>
    <property type="match status" value="1"/>
</dbReference>
<dbReference type="InterPro" id="IPR003593">
    <property type="entry name" value="AAA+_ATPase"/>
</dbReference>
<dbReference type="Gene3D" id="3.30.300.180">
    <property type="match status" value="1"/>
</dbReference>
<feature type="binding site" evidence="8">
    <location>
        <position position="142"/>
    </location>
    <ligand>
        <name>ATP</name>
        <dbReference type="ChEBI" id="CHEBI:30616"/>
    </ligand>
</feature>